<dbReference type="Proteomes" id="UP000192602">
    <property type="component" value="Unassembled WGS sequence"/>
</dbReference>
<dbReference type="Pfam" id="PF08761">
    <property type="entry name" value="dUTPase_2"/>
    <property type="match status" value="1"/>
</dbReference>
<dbReference type="RefSeq" id="WP_084275839.1">
    <property type="nucleotide sequence ID" value="NZ_AP026671.1"/>
</dbReference>
<proteinExistence type="predicted"/>
<dbReference type="STRING" id="1069081.SAMN05660197_1444"/>
<protein>
    <submittedName>
        <fullName evidence="1">dUTPase</fullName>
    </submittedName>
</protein>
<evidence type="ECO:0000313" key="1">
    <source>
        <dbReference type="EMBL" id="SMC09623.1"/>
    </source>
</evidence>
<dbReference type="Gene3D" id="1.10.4010.10">
    <property type="entry name" value="Type II deoxyuridine triphosphatase"/>
    <property type="match status" value="1"/>
</dbReference>
<dbReference type="SUPFAM" id="SSF101386">
    <property type="entry name" value="all-alpha NTP pyrophosphatases"/>
    <property type="match status" value="1"/>
</dbReference>
<gene>
    <name evidence="1" type="ORF">SAMN05660197_1444</name>
</gene>
<evidence type="ECO:0000313" key="2">
    <source>
        <dbReference type="Proteomes" id="UP000192602"/>
    </source>
</evidence>
<organism evidence="1 2">
    <name type="scientific">Nitratiruptor tergarcus DSM 16512</name>
    <dbReference type="NCBI Taxonomy" id="1069081"/>
    <lineage>
        <taxon>Bacteria</taxon>
        <taxon>Pseudomonadati</taxon>
        <taxon>Campylobacterota</taxon>
        <taxon>Epsilonproteobacteria</taxon>
        <taxon>Nautiliales</taxon>
        <taxon>Nitratiruptoraceae</taxon>
        <taxon>Nitratiruptor</taxon>
    </lineage>
</organism>
<dbReference type="OrthoDB" id="9775854at2"/>
<sequence>MEKIYEMLQLQNELNNDTNGLQWREGMTKNGKVINWKRCIYMESAELIDSFPWKHWKSIDAQPDFANIKIELVDIWHFIMSYLLQYNDLTQAAKLINNSKDSMSDIKIKVWDNAKVDEYLDIFEELMALALVKNDSEALQESLLETFFKACDSVNLTFAELYSLYIGKNALNQFRQEHGYKEGTYKKIWNGKEDNVVMQEILAANPNITYTKLKEELATMYEDL</sequence>
<accession>A0A1W1WV67</accession>
<keyword evidence="2" id="KW-1185">Reference proteome</keyword>
<dbReference type="EMBL" id="FWWZ01000001">
    <property type="protein sequence ID" value="SMC09623.1"/>
    <property type="molecule type" value="Genomic_DNA"/>
</dbReference>
<dbReference type="CDD" id="cd11527">
    <property type="entry name" value="NTP-PPase_dUTPase"/>
    <property type="match status" value="1"/>
</dbReference>
<dbReference type="AlphaFoldDB" id="A0A1W1WV67"/>
<dbReference type="InterPro" id="IPR014871">
    <property type="entry name" value="dUTPase/dCTP_pyrophosphatase"/>
</dbReference>
<reference evidence="2" key="1">
    <citation type="submission" date="2017-04" db="EMBL/GenBank/DDBJ databases">
        <authorList>
            <person name="Varghese N."/>
            <person name="Submissions S."/>
        </authorList>
    </citation>
    <scope>NUCLEOTIDE SEQUENCE [LARGE SCALE GENOMIC DNA]</scope>
    <source>
        <strain evidence="2">DSM 16512</strain>
    </source>
</reference>
<name>A0A1W1WV67_9BACT</name>